<name>A0A2M7VFB6_9BACT</name>
<dbReference type="AlphaFoldDB" id="A0A2M7VFB6"/>
<evidence type="ECO:0000256" key="1">
    <source>
        <dbReference type="SAM" id="MobiDB-lite"/>
    </source>
</evidence>
<gene>
    <name evidence="2" type="ORF">COX77_02075</name>
</gene>
<evidence type="ECO:0000313" key="2">
    <source>
        <dbReference type="EMBL" id="PIZ99274.1"/>
    </source>
</evidence>
<evidence type="ECO:0000313" key="3">
    <source>
        <dbReference type="Proteomes" id="UP000230405"/>
    </source>
</evidence>
<reference evidence="3" key="1">
    <citation type="submission" date="2017-09" db="EMBL/GenBank/DDBJ databases">
        <title>Depth-based differentiation of microbial function through sediment-hosted aquifers and enrichment of novel symbionts in the deep terrestrial subsurface.</title>
        <authorList>
            <person name="Probst A.J."/>
            <person name="Ladd B."/>
            <person name="Jarett J.K."/>
            <person name="Geller-Mcgrath D.E."/>
            <person name="Sieber C.M.K."/>
            <person name="Emerson J.B."/>
            <person name="Anantharaman K."/>
            <person name="Thomas B.C."/>
            <person name="Malmstrom R."/>
            <person name="Stieglmeier M."/>
            <person name="Klingl A."/>
            <person name="Woyke T."/>
            <person name="Ryan C.M."/>
            <person name="Banfield J.F."/>
        </authorList>
    </citation>
    <scope>NUCLEOTIDE SEQUENCE [LARGE SCALE GENOMIC DNA]</scope>
</reference>
<organism evidence="2 3">
    <name type="scientific">Candidatus Komeilibacteria bacterium CG_4_10_14_0_2_um_filter_37_10</name>
    <dbReference type="NCBI Taxonomy" id="1974470"/>
    <lineage>
        <taxon>Bacteria</taxon>
        <taxon>Candidatus Komeiliibacteriota</taxon>
    </lineage>
</organism>
<sequence>MFNFNKLFEDIGKSNEVTTHNPEKGERDSLRLNESEMVSEDPVEDLLAEFEAKSEAKTKLRKGHDEWDADEVADEHSSNMEDEILDKIDREATGENSKELDELKAKYGETKDDSAVNEEPVEAWKTKYVNVNKEQKKEWLKVIIRKIYDKDFVNFKKIDRIEKDKIFKLLNQKINRYIIAAKEQQMVAEGKRGLAKKLKEDAEWEVKLAEKNAKKVKKPGRA</sequence>
<feature type="region of interest" description="Disordered" evidence="1">
    <location>
        <begin position="58"/>
        <end position="119"/>
    </location>
</feature>
<dbReference type="EMBL" id="PFPO01000038">
    <property type="protein sequence ID" value="PIZ99274.1"/>
    <property type="molecule type" value="Genomic_DNA"/>
</dbReference>
<feature type="compositionally biased region" description="Basic and acidic residues" evidence="1">
    <location>
        <begin position="21"/>
        <end position="34"/>
    </location>
</feature>
<protein>
    <submittedName>
        <fullName evidence="2">Uncharacterized protein</fullName>
    </submittedName>
</protein>
<feature type="compositionally biased region" description="Basic and acidic residues" evidence="1">
    <location>
        <begin position="74"/>
        <end position="114"/>
    </location>
</feature>
<dbReference type="Proteomes" id="UP000230405">
    <property type="component" value="Unassembled WGS sequence"/>
</dbReference>
<comment type="caution">
    <text evidence="2">The sequence shown here is derived from an EMBL/GenBank/DDBJ whole genome shotgun (WGS) entry which is preliminary data.</text>
</comment>
<feature type="region of interest" description="Disordered" evidence="1">
    <location>
        <begin position="1"/>
        <end position="43"/>
    </location>
</feature>
<proteinExistence type="predicted"/>
<accession>A0A2M7VFB6</accession>